<dbReference type="PRINTS" id="PR00032">
    <property type="entry name" value="HTHARAC"/>
</dbReference>
<keyword evidence="6" id="KW-1185">Reference proteome</keyword>
<reference evidence="5 6" key="1">
    <citation type="submission" date="2016-10" db="EMBL/GenBank/DDBJ databases">
        <authorList>
            <person name="de Groot N.N."/>
        </authorList>
    </citation>
    <scope>NUCLEOTIDE SEQUENCE [LARGE SCALE GENOMIC DNA]</scope>
    <source>
        <strain evidence="5 6">DSM 18180</strain>
    </source>
</reference>
<dbReference type="GO" id="GO:0043565">
    <property type="term" value="F:sequence-specific DNA binding"/>
    <property type="evidence" value="ECO:0007669"/>
    <property type="project" value="InterPro"/>
</dbReference>
<dbReference type="SMART" id="SM00342">
    <property type="entry name" value="HTH_ARAC"/>
    <property type="match status" value="1"/>
</dbReference>
<dbReference type="GO" id="GO:0003700">
    <property type="term" value="F:DNA-binding transcription factor activity"/>
    <property type="evidence" value="ECO:0007669"/>
    <property type="project" value="InterPro"/>
</dbReference>
<dbReference type="SUPFAM" id="SSF51182">
    <property type="entry name" value="RmlC-like cupins"/>
    <property type="match status" value="1"/>
</dbReference>
<dbReference type="EMBL" id="FPKV01000003">
    <property type="protein sequence ID" value="SFZ93546.1"/>
    <property type="molecule type" value="Genomic_DNA"/>
</dbReference>
<keyword evidence="2 5" id="KW-0238">DNA-binding</keyword>
<dbReference type="Proteomes" id="UP000182544">
    <property type="component" value="Unassembled WGS sequence"/>
</dbReference>
<dbReference type="InterPro" id="IPR018060">
    <property type="entry name" value="HTH_AraC"/>
</dbReference>
<dbReference type="Pfam" id="PF12833">
    <property type="entry name" value="HTH_18"/>
    <property type="match status" value="1"/>
</dbReference>
<dbReference type="SUPFAM" id="SSF46689">
    <property type="entry name" value="Homeodomain-like"/>
    <property type="match status" value="2"/>
</dbReference>
<evidence type="ECO:0000256" key="2">
    <source>
        <dbReference type="ARBA" id="ARBA00023125"/>
    </source>
</evidence>
<dbReference type="PANTHER" id="PTHR43280:SF27">
    <property type="entry name" value="TRANSCRIPTIONAL REGULATOR MTLR"/>
    <property type="match status" value="1"/>
</dbReference>
<evidence type="ECO:0000313" key="5">
    <source>
        <dbReference type="EMBL" id="SFZ93546.1"/>
    </source>
</evidence>
<sequence length="278" mass="32629">MKPKLEHIDLKNAQSSFRFFRREAAAFLPFWHYHPELELTLITKGQGTRFIGDSILSFSDFDLVLVGENLPHHWVSMHQIEASRNEAFVFQFDKQIFSLFPECRAFLSLFEEAEHGIHFTNPNNNLINQIINFESKSKISQLATFIEILQGLVEDKKRLVLSSNSYLDKYHKYGTQTKISKTTNFILEHLDQKLTVNQMSEFTNMVPQSFCRWFKNHSGHSFISFLNQTRIQRASHLLLSTNLNIQKIAFACGYESLSHFNRTFKKLKEESPREFRKK</sequence>
<evidence type="ECO:0000256" key="3">
    <source>
        <dbReference type="ARBA" id="ARBA00023163"/>
    </source>
</evidence>
<feature type="domain" description="HTH araC/xylS-type" evidence="4">
    <location>
        <begin position="180"/>
        <end position="278"/>
    </location>
</feature>
<keyword evidence="1" id="KW-0805">Transcription regulation</keyword>
<protein>
    <submittedName>
        <fullName evidence="5">AraC-type DNA-binding protein</fullName>
    </submittedName>
</protein>
<dbReference type="Gene3D" id="1.10.10.60">
    <property type="entry name" value="Homeodomain-like"/>
    <property type="match status" value="2"/>
</dbReference>
<dbReference type="InterPro" id="IPR018062">
    <property type="entry name" value="HTH_AraC-typ_CS"/>
</dbReference>
<accession>A0A1K2IMR5</accession>
<evidence type="ECO:0000313" key="6">
    <source>
        <dbReference type="Proteomes" id="UP000182544"/>
    </source>
</evidence>
<dbReference type="InterPro" id="IPR014710">
    <property type="entry name" value="RmlC-like_jellyroll"/>
</dbReference>
<dbReference type="RefSeq" id="WP_072402832.1">
    <property type="nucleotide sequence ID" value="NZ_FPKV01000003.1"/>
</dbReference>
<dbReference type="PROSITE" id="PS00041">
    <property type="entry name" value="HTH_ARAC_FAMILY_1"/>
    <property type="match status" value="1"/>
</dbReference>
<proteinExistence type="predicted"/>
<dbReference type="InterPro" id="IPR011051">
    <property type="entry name" value="RmlC_Cupin_sf"/>
</dbReference>
<evidence type="ECO:0000256" key="1">
    <source>
        <dbReference type="ARBA" id="ARBA00023015"/>
    </source>
</evidence>
<dbReference type="OrthoDB" id="1410704at2"/>
<dbReference type="STRING" id="369401.SAMN05428642_103195"/>
<gene>
    <name evidence="5" type="ORF">SAMN05428642_103195</name>
</gene>
<keyword evidence="3" id="KW-0804">Transcription</keyword>
<dbReference type="InterPro" id="IPR009057">
    <property type="entry name" value="Homeodomain-like_sf"/>
</dbReference>
<name>A0A1K2IMR5_9FLAO</name>
<evidence type="ECO:0000259" key="4">
    <source>
        <dbReference type="PROSITE" id="PS01124"/>
    </source>
</evidence>
<dbReference type="AlphaFoldDB" id="A0A1K2IMR5"/>
<dbReference type="InterPro" id="IPR020449">
    <property type="entry name" value="Tscrpt_reg_AraC-type_HTH"/>
</dbReference>
<dbReference type="Gene3D" id="2.60.120.10">
    <property type="entry name" value="Jelly Rolls"/>
    <property type="match status" value="1"/>
</dbReference>
<dbReference type="PANTHER" id="PTHR43280">
    <property type="entry name" value="ARAC-FAMILY TRANSCRIPTIONAL REGULATOR"/>
    <property type="match status" value="1"/>
</dbReference>
<organism evidence="5 6">
    <name type="scientific">Flaviramulus basaltis</name>
    <dbReference type="NCBI Taxonomy" id="369401"/>
    <lineage>
        <taxon>Bacteria</taxon>
        <taxon>Pseudomonadati</taxon>
        <taxon>Bacteroidota</taxon>
        <taxon>Flavobacteriia</taxon>
        <taxon>Flavobacteriales</taxon>
        <taxon>Flavobacteriaceae</taxon>
        <taxon>Flaviramulus</taxon>
    </lineage>
</organism>
<dbReference type="PROSITE" id="PS01124">
    <property type="entry name" value="HTH_ARAC_FAMILY_2"/>
    <property type="match status" value="1"/>
</dbReference>